<reference evidence="3" key="1">
    <citation type="submission" date="2022-11" db="UniProtKB">
        <authorList>
            <consortium name="WormBaseParasite"/>
        </authorList>
    </citation>
    <scope>IDENTIFICATION</scope>
</reference>
<dbReference type="WBParaSite" id="nRc.2.0.1.t23316-RA">
    <property type="protein sequence ID" value="nRc.2.0.1.t23316-RA"/>
    <property type="gene ID" value="nRc.2.0.1.g23316"/>
</dbReference>
<sequence>MKELEVFKNRCHGPPIPSVDFNFLCKYFRNEKPRQRNANSWKLNQDPTKQTDKYNFVNPRSRNSCHRSCCRIRVVLPTARDSEAAVANVVPLKRRLIKFSIVVYEQYKE</sequence>
<feature type="region of interest" description="Disordered" evidence="1">
    <location>
        <begin position="36"/>
        <end position="63"/>
    </location>
</feature>
<dbReference type="Proteomes" id="UP000887565">
    <property type="component" value="Unplaced"/>
</dbReference>
<evidence type="ECO:0000256" key="1">
    <source>
        <dbReference type="SAM" id="MobiDB-lite"/>
    </source>
</evidence>
<evidence type="ECO:0000313" key="2">
    <source>
        <dbReference type="Proteomes" id="UP000887565"/>
    </source>
</evidence>
<feature type="compositionally biased region" description="Polar residues" evidence="1">
    <location>
        <begin position="36"/>
        <end position="48"/>
    </location>
</feature>
<keyword evidence="2" id="KW-1185">Reference proteome</keyword>
<accession>A0A915JCF3</accession>
<protein>
    <submittedName>
        <fullName evidence="3">Uncharacterized protein</fullName>
    </submittedName>
</protein>
<evidence type="ECO:0000313" key="3">
    <source>
        <dbReference type="WBParaSite" id="nRc.2.0.1.t23316-RA"/>
    </source>
</evidence>
<organism evidence="2 3">
    <name type="scientific">Romanomermis culicivorax</name>
    <name type="common">Nematode worm</name>
    <dbReference type="NCBI Taxonomy" id="13658"/>
    <lineage>
        <taxon>Eukaryota</taxon>
        <taxon>Metazoa</taxon>
        <taxon>Ecdysozoa</taxon>
        <taxon>Nematoda</taxon>
        <taxon>Enoplea</taxon>
        <taxon>Dorylaimia</taxon>
        <taxon>Mermithida</taxon>
        <taxon>Mermithoidea</taxon>
        <taxon>Mermithidae</taxon>
        <taxon>Romanomermis</taxon>
    </lineage>
</organism>
<name>A0A915JCF3_ROMCU</name>
<dbReference type="AlphaFoldDB" id="A0A915JCF3"/>
<proteinExistence type="predicted"/>